<dbReference type="EMBL" id="CM003371">
    <property type="protein sequence ID" value="KOM31281.1"/>
    <property type="molecule type" value="Genomic_DNA"/>
</dbReference>
<evidence type="ECO:0000313" key="3">
    <source>
        <dbReference type="Proteomes" id="UP000053144"/>
    </source>
</evidence>
<accession>A0A0L9TLB9</accession>
<gene>
    <name evidence="2" type="ORF">LR48_Vigan01g083600</name>
</gene>
<reference evidence="3" key="1">
    <citation type="journal article" date="2015" name="Proc. Natl. Acad. Sci. U.S.A.">
        <title>Genome sequencing of adzuki bean (Vigna angularis) provides insight into high starch and low fat accumulation and domestication.</title>
        <authorList>
            <person name="Yang K."/>
            <person name="Tian Z."/>
            <person name="Chen C."/>
            <person name="Luo L."/>
            <person name="Zhao B."/>
            <person name="Wang Z."/>
            <person name="Yu L."/>
            <person name="Li Y."/>
            <person name="Sun Y."/>
            <person name="Li W."/>
            <person name="Chen Y."/>
            <person name="Li Y."/>
            <person name="Zhang Y."/>
            <person name="Ai D."/>
            <person name="Zhao J."/>
            <person name="Shang C."/>
            <person name="Ma Y."/>
            <person name="Wu B."/>
            <person name="Wang M."/>
            <person name="Gao L."/>
            <person name="Sun D."/>
            <person name="Zhang P."/>
            <person name="Guo F."/>
            <person name="Wang W."/>
            <person name="Li Y."/>
            <person name="Wang J."/>
            <person name="Varshney R.K."/>
            <person name="Wang J."/>
            <person name="Ling H.Q."/>
            <person name="Wan P."/>
        </authorList>
    </citation>
    <scope>NUCLEOTIDE SEQUENCE</scope>
    <source>
        <strain evidence="3">cv. Jingnong 6</strain>
    </source>
</reference>
<dbReference type="Gramene" id="KOM31281">
    <property type="protein sequence ID" value="KOM31281"/>
    <property type="gene ID" value="LR48_Vigan01g083600"/>
</dbReference>
<dbReference type="AlphaFoldDB" id="A0A0L9TLB9"/>
<sequence>MMRHVYASSHPGFMTSEEYAARVAWPGDQTQHSGGGGTSSGAQAMEEDQSEGEEDEEEEATEEDTERRSSSTEDARPAQRTLVQHERTLVQTLRGRSPTRTLARISGRSSKSRRTSGRSSRQDARPSQQIGRSSRGRKEDARPASGRSPRRSGRSSSCMGRFVQVQRVSRPSVRNGAPGRDFSQALNQFPESFMPGREKWGAWARPFVGFESLSREFHARAREMGRPSATSADLEP</sequence>
<dbReference type="Proteomes" id="UP000053144">
    <property type="component" value="Chromosome 1"/>
</dbReference>
<name>A0A0L9TLB9_PHAAN</name>
<feature type="compositionally biased region" description="Low complexity" evidence="1">
    <location>
        <begin position="154"/>
        <end position="174"/>
    </location>
</feature>
<feature type="region of interest" description="Disordered" evidence="1">
    <location>
        <begin position="24"/>
        <end position="183"/>
    </location>
</feature>
<proteinExistence type="predicted"/>
<feature type="compositionally biased region" description="Basic and acidic residues" evidence="1">
    <location>
        <begin position="65"/>
        <end position="88"/>
    </location>
</feature>
<organism evidence="2 3">
    <name type="scientific">Phaseolus angularis</name>
    <name type="common">Azuki bean</name>
    <name type="synonym">Vigna angularis</name>
    <dbReference type="NCBI Taxonomy" id="3914"/>
    <lineage>
        <taxon>Eukaryota</taxon>
        <taxon>Viridiplantae</taxon>
        <taxon>Streptophyta</taxon>
        <taxon>Embryophyta</taxon>
        <taxon>Tracheophyta</taxon>
        <taxon>Spermatophyta</taxon>
        <taxon>Magnoliopsida</taxon>
        <taxon>eudicotyledons</taxon>
        <taxon>Gunneridae</taxon>
        <taxon>Pentapetalae</taxon>
        <taxon>rosids</taxon>
        <taxon>fabids</taxon>
        <taxon>Fabales</taxon>
        <taxon>Fabaceae</taxon>
        <taxon>Papilionoideae</taxon>
        <taxon>50 kb inversion clade</taxon>
        <taxon>NPAAA clade</taxon>
        <taxon>indigoferoid/millettioid clade</taxon>
        <taxon>Phaseoleae</taxon>
        <taxon>Vigna</taxon>
    </lineage>
</organism>
<evidence type="ECO:0000256" key="1">
    <source>
        <dbReference type="SAM" id="MobiDB-lite"/>
    </source>
</evidence>
<protein>
    <submittedName>
        <fullName evidence="2">Uncharacterized protein</fullName>
    </submittedName>
</protein>
<feature type="compositionally biased region" description="Acidic residues" evidence="1">
    <location>
        <begin position="45"/>
        <end position="64"/>
    </location>
</feature>
<evidence type="ECO:0000313" key="2">
    <source>
        <dbReference type="EMBL" id="KOM31281.1"/>
    </source>
</evidence>